<evidence type="ECO:0000313" key="1">
    <source>
        <dbReference type="EMBL" id="UZE97915.1"/>
    </source>
</evidence>
<dbReference type="RefSeq" id="WP_265049388.1">
    <property type="nucleotide sequence ID" value="NZ_CP100390.1"/>
</dbReference>
<accession>A0ABY6N7B8</accession>
<protein>
    <submittedName>
        <fullName evidence="1">Uncharacterized protein</fullName>
    </submittedName>
</protein>
<proteinExistence type="predicted"/>
<reference evidence="1" key="1">
    <citation type="submission" date="2022-06" db="EMBL/GenBank/DDBJ databases">
        <title>Alkalimarinus sp. nov., isolated from gut of a Alitta virens.</title>
        <authorList>
            <person name="Yang A.I."/>
            <person name="Shin N.-R."/>
        </authorList>
    </citation>
    <scope>NUCLEOTIDE SEQUENCE</scope>
    <source>
        <strain evidence="1">A2M4</strain>
    </source>
</reference>
<name>A0ABY6N7B8_9ALTE</name>
<dbReference type="EMBL" id="CP100390">
    <property type="protein sequence ID" value="UZE97915.1"/>
    <property type="molecule type" value="Genomic_DNA"/>
</dbReference>
<organism evidence="1 2">
    <name type="scientific">Alkalimarinus alittae</name>
    <dbReference type="NCBI Taxonomy" id="2961619"/>
    <lineage>
        <taxon>Bacteria</taxon>
        <taxon>Pseudomonadati</taxon>
        <taxon>Pseudomonadota</taxon>
        <taxon>Gammaproteobacteria</taxon>
        <taxon>Alteromonadales</taxon>
        <taxon>Alteromonadaceae</taxon>
        <taxon>Alkalimarinus</taxon>
    </lineage>
</organism>
<evidence type="ECO:0000313" key="2">
    <source>
        <dbReference type="Proteomes" id="UP001163739"/>
    </source>
</evidence>
<sequence length="215" mass="24811">MTLKPTINNTDKNEDDYITAIAAENMLPEQQTGILFLHGDTGIKWNPDDEQHSYLYNRVKKLNGNWNGIFWNLNTTENLKKFLEFSNQKKKIRSYEIMPVNSQFTGTVIKVVRLNDDAGYFYHDNPEIARAELKHTWVTNSSLNASQWWLNSPTLISSNIDQVLNEYMEKGATIEFINKTSLPITVSKLGRVTQLSCNPIVDPSHYLLRERLDKT</sequence>
<gene>
    <name evidence="1" type="ORF">NKI27_09335</name>
</gene>
<keyword evidence="2" id="KW-1185">Reference proteome</keyword>
<dbReference type="Proteomes" id="UP001163739">
    <property type="component" value="Chromosome"/>
</dbReference>